<feature type="compositionally biased region" description="Basic residues" evidence="1">
    <location>
        <begin position="493"/>
        <end position="502"/>
    </location>
</feature>
<feature type="compositionally biased region" description="Low complexity" evidence="1">
    <location>
        <begin position="458"/>
        <end position="485"/>
    </location>
</feature>
<sequence length="502" mass="49860">MARQGWGGSIATAAGVAAGAGAAQLGFGYGLGILNWAPPEATAGTAAWVASLIWATWIAATSTIFGAVCAQRLHDRRRAASPSDPVTVADGPPAAGSPAPPSGTVAPPISAAAGSGPATSGSPVPPSGELPSTTVKQDGGGLWGIALAVAAGLGALITVLLVAVPARVAVVPDTPSPRDMAAGYAAVGVLIGTLVAVWALRCRAAATNVIATAGWLWLLAVIAVVDSVLAGRGLTTAQLGIWQLSSDNDQFWIRDYFYWPGAVLSLGSALVIGALAARRGVRATERRVGATASGAAGPLLVAIAYFLAVPRLTAISPEQVSAHLTAPYAVIVGIGGSVLVAALAQRSARLAAHRSSGPDAAPLVPRQRVGDSDRHTPGSGPDAATQPAPDAEPSAPDVERSGAGATRSSAAADRLDQPVAGEVTATRKKAASAGTPPRPAAAKPAAVKPAAPQPAAPPSAAQPERPAEAGGKSGSSPSEASFGSEETPESGNRRGRPRQRGR</sequence>
<keyword evidence="2" id="KW-0812">Transmembrane</keyword>
<feature type="transmembrane region" description="Helical" evidence="2">
    <location>
        <begin position="142"/>
        <end position="169"/>
    </location>
</feature>
<dbReference type="AlphaFoldDB" id="A0A9W5XJU7"/>
<dbReference type="RefSeq" id="WP_093409216.1">
    <property type="nucleotide sequence ID" value="NZ_BOPD01000016.1"/>
</dbReference>
<feature type="compositionally biased region" description="Low complexity" evidence="1">
    <location>
        <begin position="401"/>
        <end position="412"/>
    </location>
</feature>
<accession>A0A9W5XJU7</accession>
<feature type="transmembrane region" description="Helical" evidence="2">
    <location>
        <begin position="320"/>
        <end position="344"/>
    </location>
</feature>
<dbReference type="OrthoDB" id="3406163at2"/>
<dbReference type="EMBL" id="BOPD01000016">
    <property type="protein sequence ID" value="GIJ33695.1"/>
    <property type="molecule type" value="Genomic_DNA"/>
</dbReference>
<name>A0A9W5XJU7_9ACTN</name>
<evidence type="ECO:0000313" key="4">
    <source>
        <dbReference type="Proteomes" id="UP000607311"/>
    </source>
</evidence>
<feature type="transmembrane region" description="Helical" evidence="2">
    <location>
        <begin position="46"/>
        <end position="68"/>
    </location>
</feature>
<keyword evidence="4" id="KW-1185">Reference proteome</keyword>
<feature type="transmembrane region" description="Helical" evidence="2">
    <location>
        <begin position="256"/>
        <end position="276"/>
    </location>
</feature>
<feature type="compositionally biased region" description="Low complexity" evidence="1">
    <location>
        <begin position="88"/>
        <end position="122"/>
    </location>
</feature>
<keyword evidence="2" id="KW-1133">Transmembrane helix</keyword>
<comment type="caution">
    <text evidence="3">The sequence shown here is derived from an EMBL/GenBank/DDBJ whole genome shotgun (WGS) entry which is preliminary data.</text>
</comment>
<feature type="region of interest" description="Disordered" evidence="1">
    <location>
        <begin position="353"/>
        <end position="502"/>
    </location>
</feature>
<evidence type="ECO:0000313" key="3">
    <source>
        <dbReference type="EMBL" id="GIJ33695.1"/>
    </source>
</evidence>
<proteinExistence type="predicted"/>
<feature type="transmembrane region" description="Helical" evidence="2">
    <location>
        <begin position="181"/>
        <end position="200"/>
    </location>
</feature>
<feature type="compositionally biased region" description="Low complexity" evidence="1">
    <location>
        <begin position="440"/>
        <end position="450"/>
    </location>
</feature>
<dbReference type="Proteomes" id="UP000607311">
    <property type="component" value="Unassembled WGS sequence"/>
</dbReference>
<gene>
    <name evidence="3" type="ORF">Vse01_28430</name>
</gene>
<organism evidence="3 4">
    <name type="scientific">Micromonospora sediminimaris</name>
    <dbReference type="NCBI Taxonomy" id="547162"/>
    <lineage>
        <taxon>Bacteria</taxon>
        <taxon>Bacillati</taxon>
        <taxon>Actinomycetota</taxon>
        <taxon>Actinomycetes</taxon>
        <taxon>Micromonosporales</taxon>
        <taxon>Micromonosporaceae</taxon>
        <taxon>Micromonospora</taxon>
    </lineage>
</organism>
<evidence type="ECO:0000256" key="2">
    <source>
        <dbReference type="SAM" id="Phobius"/>
    </source>
</evidence>
<reference evidence="3" key="1">
    <citation type="submission" date="2021-01" db="EMBL/GenBank/DDBJ databases">
        <title>Whole genome shotgun sequence of Verrucosispora sediminis NBRC 107745.</title>
        <authorList>
            <person name="Komaki H."/>
            <person name="Tamura T."/>
        </authorList>
    </citation>
    <scope>NUCLEOTIDE SEQUENCE</scope>
    <source>
        <strain evidence="3">NBRC 107745</strain>
    </source>
</reference>
<protein>
    <submittedName>
        <fullName evidence="3">Uncharacterized protein</fullName>
    </submittedName>
</protein>
<feature type="transmembrane region" description="Helical" evidence="2">
    <location>
        <begin position="207"/>
        <end position="225"/>
    </location>
</feature>
<keyword evidence="2" id="KW-0472">Membrane</keyword>
<feature type="region of interest" description="Disordered" evidence="1">
    <location>
        <begin position="79"/>
        <end position="133"/>
    </location>
</feature>
<feature type="transmembrane region" description="Helical" evidence="2">
    <location>
        <begin position="288"/>
        <end position="308"/>
    </location>
</feature>
<evidence type="ECO:0000256" key="1">
    <source>
        <dbReference type="SAM" id="MobiDB-lite"/>
    </source>
</evidence>